<dbReference type="Proteomes" id="UP000178558">
    <property type="component" value="Unassembled WGS sequence"/>
</dbReference>
<proteinExistence type="predicted"/>
<dbReference type="InterPro" id="IPR023214">
    <property type="entry name" value="HAD_sf"/>
</dbReference>
<dbReference type="AlphaFoldDB" id="A0A1F7J1Y9"/>
<accession>A0A1F7J1Y9</accession>
<protein>
    <recommendedName>
        <fullName evidence="3">Haloacid dehalogenase</fullName>
    </recommendedName>
</protein>
<reference evidence="1 2" key="1">
    <citation type="journal article" date="2016" name="Nat. Commun.">
        <title>Thousands of microbial genomes shed light on interconnected biogeochemical processes in an aquifer system.</title>
        <authorList>
            <person name="Anantharaman K."/>
            <person name="Brown C.T."/>
            <person name="Hug L.A."/>
            <person name="Sharon I."/>
            <person name="Castelle C.J."/>
            <person name="Probst A.J."/>
            <person name="Thomas B.C."/>
            <person name="Singh A."/>
            <person name="Wilkins M.J."/>
            <person name="Karaoz U."/>
            <person name="Brodie E.L."/>
            <person name="Williams K.H."/>
            <person name="Hubbard S.S."/>
            <person name="Banfield J.F."/>
        </authorList>
    </citation>
    <scope>NUCLEOTIDE SEQUENCE [LARGE SCALE GENOMIC DNA]</scope>
</reference>
<evidence type="ECO:0008006" key="3">
    <source>
        <dbReference type="Google" id="ProtNLM"/>
    </source>
</evidence>
<gene>
    <name evidence="1" type="ORF">A3B50_04190</name>
</gene>
<dbReference type="SUPFAM" id="SSF56784">
    <property type="entry name" value="HAD-like"/>
    <property type="match status" value="1"/>
</dbReference>
<name>A0A1F7J1Y9_9BACT</name>
<evidence type="ECO:0000313" key="2">
    <source>
        <dbReference type="Proteomes" id="UP000178558"/>
    </source>
</evidence>
<dbReference type="EMBL" id="MGAQ01000029">
    <property type="protein sequence ID" value="OGK49624.1"/>
    <property type="molecule type" value="Genomic_DNA"/>
</dbReference>
<dbReference type="Gene3D" id="3.40.50.1000">
    <property type="entry name" value="HAD superfamily/HAD-like"/>
    <property type="match status" value="1"/>
</dbReference>
<sequence length="309" mass="34927">MQEVREKTPEVNKIPWSKSVWFFDIDDTIIDTAGTSGTASDGIKKVFEARFTSEQALQVQTNFNQLFDLMLSGYRVKAEEDWQNVPGGKSAFDNLVEKIETSQKRVKEKYGGVKKWSREVFIKLAADQAGVRVAPELVHEAADAYWLTLTEQTTVFPQVLDLIQEIQKHNRPIYLITSSDARLKMDSDGQFDYDPTYSEGLKRERIELLREKGVTFNAVSIGDPEDKPHMDFFQKGVKKAEEDLGHPIDLSNSLMFGDSFGGDLQVPKEQLGFGLVVLFQKGNEKTEIVDNRQIDTGDVSSVLQYMDVA</sequence>
<comment type="caution">
    <text evidence="1">The sequence shown here is derived from an EMBL/GenBank/DDBJ whole genome shotgun (WGS) entry which is preliminary data.</text>
</comment>
<dbReference type="Pfam" id="PF00702">
    <property type="entry name" value="Hydrolase"/>
    <property type="match status" value="1"/>
</dbReference>
<dbReference type="InterPro" id="IPR036412">
    <property type="entry name" value="HAD-like_sf"/>
</dbReference>
<evidence type="ECO:0000313" key="1">
    <source>
        <dbReference type="EMBL" id="OGK49624.1"/>
    </source>
</evidence>
<organism evidence="1 2">
    <name type="scientific">Candidatus Roizmanbacteria bacterium RIFCSPLOWO2_01_FULL_40_42</name>
    <dbReference type="NCBI Taxonomy" id="1802066"/>
    <lineage>
        <taxon>Bacteria</taxon>
        <taxon>Candidatus Roizmaniibacteriota</taxon>
    </lineage>
</organism>